<gene>
    <name evidence="2" type="ORF">CLV37_10174</name>
</gene>
<comment type="caution">
    <text evidence="2">The sequence shown here is derived from an EMBL/GenBank/DDBJ whole genome shotgun (WGS) entry which is preliminary data.</text>
</comment>
<reference evidence="2 3" key="1">
    <citation type="submission" date="2018-03" db="EMBL/GenBank/DDBJ databases">
        <title>Genomic Encyclopedia of Archaeal and Bacterial Type Strains, Phase II (KMG-II): from individual species to whole genera.</title>
        <authorList>
            <person name="Goeker M."/>
        </authorList>
    </citation>
    <scope>NUCLEOTIDE SEQUENCE [LARGE SCALE GENOMIC DNA]</scope>
    <source>
        <strain evidence="2 3">DSM 19711</strain>
    </source>
</reference>
<feature type="transmembrane region" description="Helical" evidence="1">
    <location>
        <begin position="113"/>
        <end position="135"/>
    </location>
</feature>
<dbReference type="AlphaFoldDB" id="A0A2T0R9J5"/>
<keyword evidence="3" id="KW-1185">Reference proteome</keyword>
<protein>
    <submittedName>
        <fullName evidence="2">Putative membrane protein</fullName>
    </submittedName>
</protein>
<dbReference type="InterPro" id="IPR018719">
    <property type="entry name" value="DUF2243_membrane"/>
</dbReference>
<evidence type="ECO:0000313" key="2">
    <source>
        <dbReference type="EMBL" id="PRY17837.1"/>
    </source>
</evidence>
<proteinExistence type="predicted"/>
<organism evidence="2 3">
    <name type="scientific">Kineococcus rhizosphaerae</name>
    <dbReference type="NCBI Taxonomy" id="559628"/>
    <lineage>
        <taxon>Bacteria</taxon>
        <taxon>Bacillati</taxon>
        <taxon>Actinomycetota</taxon>
        <taxon>Actinomycetes</taxon>
        <taxon>Kineosporiales</taxon>
        <taxon>Kineosporiaceae</taxon>
        <taxon>Kineococcus</taxon>
    </lineage>
</organism>
<keyword evidence="1" id="KW-1133">Transmembrane helix</keyword>
<sequence>MRDRSLLAGLLMGVGLAGFLDETVFHQLLHWHHFYDRSTSTAGLVSDGWFHAGSWLAVVAGLFLFADLQRRRVTDRRRVVAGTLLGWGGFQLYDGLVQHKALGLHQIRYGVDLLAYDLVWNGAGLLAVLAGVVVLRRRRRVPGPPG</sequence>
<name>A0A2T0R9J5_9ACTN</name>
<dbReference type="EMBL" id="PVZF01000001">
    <property type="protein sequence ID" value="PRY17837.1"/>
    <property type="molecule type" value="Genomic_DNA"/>
</dbReference>
<feature type="transmembrane region" description="Helical" evidence="1">
    <location>
        <begin position="78"/>
        <end position="93"/>
    </location>
</feature>
<dbReference type="Proteomes" id="UP000238083">
    <property type="component" value="Unassembled WGS sequence"/>
</dbReference>
<accession>A0A2T0R9J5</accession>
<keyword evidence="1" id="KW-0812">Transmembrane</keyword>
<evidence type="ECO:0000313" key="3">
    <source>
        <dbReference type="Proteomes" id="UP000238083"/>
    </source>
</evidence>
<dbReference type="Pfam" id="PF10002">
    <property type="entry name" value="DUF2243"/>
    <property type="match status" value="1"/>
</dbReference>
<evidence type="ECO:0000256" key="1">
    <source>
        <dbReference type="SAM" id="Phobius"/>
    </source>
</evidence>
<feature type="transmembrane region" description="Helical" evidence="1">
    <location>
        <begin position="48"/>
        <end position="66"/>
    </location>
</feature>
<keyword evidence="1" id="KW-0472">Membrane</keyword>